<reference evidence="1 2" key="1">
    <citation type="submission" date="2020-03" db="EMBL/GenBank/DDBJ databases">
        <title>Genomic Encyclopedia of Type Strains, Phase IV (KMG-IV): sequencing the most valuable type-strain genomes for metagenomic binning, comparative biology and taxonomic classification.</title>
        <authorList>
            <person name="Goeker M."/>
        </authorList>
    </citation>
    <scope>NUCLEOTIDE SEQUENCE [LARGE SCALE GENOMIC DNA]</scope>
    <source>
        <strain evidence="1 2">DSM 7225</strain>
    </source>
</reference>
<keyword evidence="2" id="KW-1185">Reference proteome</keyword>
<dbReference type="RefSeq" id="WP_125972821.1">
    <property type="nucleotide sequence ID" value="NZ_BAAADY010000021.1"/>
</dbReference>
<comment type="caution">
    <text evidence="1">The sequence shown here is derived from an EMBL/GenBank/DDBJ whole genome shotgun (WGS) entry which is preliminary data.</text>
</comment>
<dbReference type="AlphaFoldDB" id="A0A7X5XWN7"/>
<name>A0A7X5XWN7_9SPHN</name>
<gene>
    <name evidence="1" type="ORF">GGR89_001031</name>
</gene>
<proteinExistence type="predicted"/>
<organism evidence="1 2">
    <name type="scientific">Sphingomonas trueperi</name>
    <dbReference type="NCBI Taxonomy" id="53317"/>
    <lineage>
        <taxon>Bacteria</taxon>
        <taxon>Pseudomonadati</taxon>
        <taxon>Pseudomonadota</taxon>
        <taxon>Alphaproteobacteria</taxon>
        <taxon>Sphingomonadales</taxon>
        <taxon>Sphingomonadaceae</taxon>
        <taxon>Sphingomonas</taxon>
    </lineage>
</organism>
<evidence type="ECO:0000313" key="1">
    <source>
        <dbReference type="EMBL" id="NJB96731.1"/>
    </source>
</evidence>
<protein>
    <submittedName>
        <fullName evidence="1">Uncharacterized protein</fullName>
    </submittedName>
</protein>
<dbReference type="Proteomes" id="UP000531251">
    <property type="component" value="Unassembled WGS sequence"/>
</dbReference>
<dbReference type="EMBL" id="JAATJB010000002">
    <property type="protein sequence ID" value="NJB96731.1"/>
    <property type="molecule type" value="Genomic_DNA"/>
</dbReference>
<sequence length="94" mass="10063">MSVEALIQVLADTRALLARASNDFAWSRWGSAEAAVAEIDGIIGRIHAADTIRLLELEALYGPTSSLQEVAIESGWGDAFLMLASRFDASIADL</sequence>
<evidence type="ECO:0000313" key="2">
    <source>
        <dbReference type="Proteomes" id="UP000531251"/>
    </source>
</evidence>
<accession>A0A7X5XWN7</accession>